<dbReference type="AlphaFoldDB" id="A0A495NW80"/>
<reference evidence="2 3" key="1">
    <citation type="submission" date="2018-10" db="EMBL/GenBank/DDBJ databases">
        <title>Genomic Encyclopedia of Archaeal and Bacterial Type Strains, Phase II (KMG-II): from individual species to whole genera.</title>
        <authorList>
            <person name="Goeker M."/>
        </authorList>
    </citation>
    <scope>NUCLEOTIDE SEQUENCE [LARGE SCALE GENOMIC DNA]</scope>
    <source>
        <strain evidence="2 3">DSM 19839</strain>
    </source>
</reference>
<dbReference type="Proteomes" id="UP000276282">
    <property type="component" value="Unassembled WGS sequence"/>
</dbReference>
<evidence type="ECO:0000313" key="3">
    <source>
        <dbReference type="Proteomes" id="UP000276282"/>
    </source>
</evidence>
<comment type="caution">
    <text evidence="2">The sequence shown here is derived from an EMBL/GenBank/DDBJ whole genome shotgun (WGS) entry which is preliminary data.</text>
</comment>
<keyword evidence="3" id="KW-1185">Reference proteome</keyword>
<name>A0A495NW80_9FLAO</name>
<gene>
    <name evidence="2" type="ORF">BC962_3169</name>
</gene>
<dbReference type="EMBL" id="RBLG01000007">
    <property type="protein sequence ID" value="RKS42711.1"/>
    <property type="molecule type" value="Genomic_DNA"/>
</dbReference>
<accession>A0A495NW80</accession>
<organism evidence="2 3">
    <name type="scientific">Gillisia mitskevichiae</name>
    <dbReference type="NCBI Taxonomy" id="270921"/>
    <lineage>
        <taxon>Bacteria</taxon>
        <taxon>Pseudomonadati</taxon>
        <taxon>Bacteroidota</taxon>
        <taxon>Flavobacteriia</taxon>
        <taxon>Flavobacteriales</taxon>
        <taxon>Flavobacteriaceae</taxon>
        <taxon>Gillisia</taxon>
    </lineage>
</organism>
<keyword evidence="1" id="KW-0732">Signal</keyword>
<feature type="signal peptide" evidence="1">
    <location>
        <begin position="1"/>
        <end position="18"/>
    </location>
</feature>
<dbReference type="OrthoDB" id="1492374at2"/>
<dbReference type="RefSeq" id="WP_121346951.1">
    <property type="nucleotide sequence ID" value="NZ_RBLG01000007.1"/>
</dbReference>
<proteinExistence type="predicted"/>
<evidence type="ECO:0008006" key="4">
    <source>
        <dbReference type="Google" id="ProtNLM"/>
    </source>
</evidence>
<evidence type="ECO:0000313" key="2">
    <source>
        <dbReference type="EMBL" id="RKS42711.1"/>
    </source>
</evidence>
<protein>
    <recommendedName>
        <fullName evidence="4">Outer membrane protein with beta-barrel domain</fullName>
    </recommendedName>
</protein>
<feature type="chain" id="PRO_5019839316" description="Outer membrane protein with beta-barrel domain" evidence="1">
    <location>
        <begin position="19"/>
        <end position="155"/>
    </location>
</feature>
<evidence type="ECO:0000256" key="1">
    <source>
        <dbReference type="SAM" id="SignalP"/>
    </source>
</evidence>
<sequence length="155" mass="16699">MKKLVISFFVLFMGITSAFSQGDFRFGVNGGIPVGDVEDFSNFHLGTDVAYMFNVAEVLDVGPLLGYSHYFVEDDFDDIQFIPVAASGRFGLSSFYLGADLGYAIGVDDGNDGGFYYRPMLGYRIGKLGIAASYEGISMDGGSINSINLGIEFGL</sequence>